<evidence type="ECO:0000256" key="7">
    <source>
        <dbReference type="ARBA" id="ARBA00023136"/>
    </source>
</evidence>
<gene>
    <name evidence="10" type="primary">murJ_3</name>
    <name evidence="10" type="ORF">NCTC12965_00421</name>
</gene>
<sequence>MALGTILLPSLAKSFSSGNHDQYNRLMDWGLRLCFVLALPSAIALGILAKPLTVSLFQYGKFSAFDAAMTQRALVAYSVGFDGPDRSESAGTGFLLAPGHQNAGQNCHHYADS</sequence>
<evidence type="ECO:0000313" key="10">
    <source>
        <dbReference type="EMBL" id="VTR17713.1"/>
    </source>
</evidence>
<evidence type="ECO:0000256" key="3">
    <source>
        <dbReference type="ARBA" id="ARBA00022692"/>
    </source>
</evidence>
<name>A0A4U9TF51_SERFO</name>
<dbReference type="InterPro" id="IPR004268">
    <property type="entry name" value="MurJ"/>
</dbReference>
<evidence type="ECO:0000256" key="1">
    <source>
        <dbReference type="ARBA" id="ARBA00004651"/>
    </source>
</evidence>
<keyword evidence="4" id="KW-0133">Cell shape</keyword>
<comment type="function">
    <text evidence="8">Involved in peptidoglycan biosynthesis. Transports lipid-linked peptidoglycan precursors from the inner to the outer leaflet of the cytoplasmic membrane.</text>
</comment>
<evidence type="ECO:0000256" key="5">
    <source>
        <dbReference type="ARBA" id="ARBA00022984"/>
    </source>
</evidence>
<reference evidence="10" key="1">
    <citation type="submission" date="2019-05" db="EMBL/GenBank/DDBJ databases">
        <authorList>
            <consortium name="Pathogen Informatics"/>
        </authorList>
    </citation>
    <scope>NUCLEOTIDE SEQUENCE [LARGE SCALE GENOMIC DNA]</scope>
    <source>
        <strain evidence="10">NCTC12965</strain>
    </source>
</reference>
<keyword evidence="2" id="KW-1003">Cell membrane</keyword>
<dbReference type="AlphaFoldDB" id="A0A4U9TF51"/>
<comment type="subcellular location">
    <subcellularLocation>
        <location evidence="1">Cell membrane</location>
        <topology evidence="1">Multi-pass membrane protein</topology>
    </subcellularLocation>
</comment>
<dbReference type="EMBL" id="CABEEZ010000016">
    <property type="protein sequence ID" value="VTR17713.1"/>
    <property type="molecule type" value="Genomic_DNA"/>
</dbReference>
<keyword evidence="6" id="KW-1133">Transmembrane helix</keyword>
<keyword evidence="3" id="KW-0812">Transmembrane</keyword>
<accession>A0A4U9TF51</accession>
<protein>
    <submittedName>
        <fullName evidence="10">Integral membrane protein MviN</fullName>
    </submittedName>
</protein>
<evidence type="ECO:0000256" key="4">
    <source>
        <dbReference type="ARBA" id="ARBA00022960"/>
    </source>
</evidence>
<evidence type="ECO:0000256" key="9">
    <source>
        <dbReference type="ARBA" id="ARBA00061532"/>
    </source>
</evidence>
<dbReference type="GO" id="GO:0015648">
    <property type="term" value="F:lipid-linked peptidoglycan transporter activity"/>
    <property type="evidence" value="ECO:0007669"/>
    <property type="project" value="TreeGrafter"/>
</dbReference>
<dbReference type="PANTHER" id="PTHR47019">
    <property type="entry name" value="LIPID II FLIPPASE MURJ"/>
    <property type="match status" value="1"/>
</dbReference>
<proteinExistence type="inferred from homology"/>
<evidence type="ECO:0000256" key="2">
    <source>
        <dbReference type="ARBA" id="ARBA00022475"/>
    </source>
</evidence>
<evidence type="ECO:0000256" key="6">
    <source>
        <dbReference type="ARBA" id="ARBA00022989"/>
    </source>
</evidence>
<organism evidence="10">
    <name type="scientific">Serratia fonticola</name>
    <dbReference type="NCBI Taxonomy" id="47917"/>
    <lineage>
        <taxon>Bacteria</taxon>
        <taxon>Pseudomonadati</taxon>
        <taxon>Pseudomonadota</taxon>
        <taxon>Gammaproteobacteria</taxon>
        <taxon>Enterobacterales</taxon>
        <taxon>Yersiniaceae</taxon>
        <taxon>Serratia</taxon>
    </lineage>
</organism>
<dbReference type="GO" id="GO:0008360">
    <property type="term" value="P:regulation of cell shape"/>
    <property type="evidence" value="ECO:0007669"/>
    <property type="project" value="UniProtKB-KW"/>
</dbReference>
<dbReference type="PANTHER" id="PTHR47019:SF1">
    <property type="entry name" value="LIPID II FLIPPASE MURJ"/>
    <property type="match status" value="1"/>
</dbReference>
<dbReference type="InterPro" id="IPR051050">
    <property type="entry name" value="Lipid_II_flippase_MurJ/MviN"/>
</dbReference>
<dbReference type="GO" id="GO:0009252">
    <property type="term" value="P:peptidoglycan biosynthetic process"/>
    <property type="evidence" value="ECO:0007669"/>
    <property type="project" value="UniProtKB-KW"/>
</dbReference>
<dbReference type="Pfam" id="PF03023">
    <property type="entry name" value="MurJ"/>
    <property type="match status" value="1"/>
</dbReference>
<keyword evidence="5" id="KW-0573">Peptidoglycan synthesis</keyword>
<dbReference type="GO" id="GO:0005886">
    <property type="term" value="C:plasma membrane"/>
    <property type="evidence" value="ECO:0007669"/>
    <property type="project" value="UniProtKB-SubCell"/>
</dbReference>
<evidence type="ECO:0000256" key="8">
    <source>
        <dbReference type="ARBA" id="ARBA00060041"/>
    </source>
</evidence>
<dbReference type="GO" id="GO:0034204">
    <property type="term" value="P:lipid translocation"/>
    <property type="evidence" value="ECO:0007669"/>
    <property type="project" value="TreeGrafter"/>
</dbReference>
<keyword evidence="7" id="KW-0472">Membrane</keyword>
<comment type="similarity">
    <text evidence="9">Belongs to the MurJ/MviN family.</text>
</comment>